<comment type="similarity">
    <text evidence="2">Belongs to the quiescin-sulfhydryl oxidase (QSOX) family.</text>
</comment>
<dbReference type="InterPro" id="IPR039798">
    <property type="entry name" value="Sulfhydryl_oxidase"/>
</dbReference>
<evidence type="ECO:0000313" key="15">
    <source>
        <dbReference type="Proteomes" id="UP000291343"/>
    </source>
</evidence>
<dbReference type="Gene3D" id="3.40.30.10">
    <property type="entry name" value="Glutaredoxin"/>
    <property type="match status" value="2"/>
</dbReference>
<evidence type="ECO:0000256" key="4">
    <source>
        <dbReference type="ARBA" id="ARBA00022729"/>
    </source>
</evidence>
<feature type="transmembrane region" description="Helical" evidence="10">
    <location>
        <begin position="7"/>
        <end position="25"/>
    </location>
</feature>
<feature type="domain" description="ERV/ALR sulfhydryl oxidase" evidence="12">
    <location>
        <begin position="431"/>
        <end position="539"/>
    </location>
</feature>
<dbReference type="EMBL" id="QKKF02004753">
    <property type="protein sequence ID" value="RZF47103.1"/>
    <property type="molecule type" value="Genomic_DNA"/>
</dbReference>
<dbReference type="SMR" id="A0A482XMM9"/>
<keyword evidence="8" id="KW-0325">Glycoprotein</keyword>
<dbReference type="SUPFAM" id="SSF52833">
    <property type="entry name" value="Thioredoxin-like"/>
    <property type="match status" value="1"/>
</dbReference>
<evidence type="ECO:0000259" key="13">
    <source>
        <dbReference type="PROSITE" id="PS51352"/>
    </source>
</evidence>
<evidence type="ECO:0000256" key="3">
    <source>
        <dbReference type="ARBA" id="ARBA00022630"/>
    </source>
</evidence>
<keyword evidence="5 10" id="KW-0274">FAD</keyword>
<dbReference type="Pfam" id="PF04777">
    <property type="entry name" value="Evr1_Alr"/>
    <property type="match status" value="1"/>
</dbReference>
<dbReference type="GO" id="GO:0006457">
    <property type="term" value="P:protein folding"/>
    <property type="evidence" value="ECO:0007669"/>
    <property type="project" value="TreeGrafter"/>
</dbReference>
<comment type="catalytic activity">
    <reaction evidence="9 10">
        <text>2 R'C(R)SH + O2 = R'C(R)S-S(R)CR' + H2O2</text>
        <dbReference type="Rhea" id="RHEA:17357"/>
        <dbReference type="ChEBI" id="CHEBI:15379"/>
        <dbReference type="ChEBI" id="CHEBI:16240"/>
        <dbReference type="ChEBI" id="CHEBI:16520"/>
        <dbReference type="ChEBI" id="CHEBI:17412"/>
        <dbReference type="EC" id="1.8.3.2"/>
    </reaction>
</comment>
<dbReference type="Gene3D" id="1.20.120.310">
    <property type="entry name" value="ERV/ALR sulfhydryl oxidase domain"/>
    <property type="match status" value="1"/>
</dbReference>
<feature type="domain" description="Thioredoxin" evidence="13">
    <location>
        <begin position="25"/>
        <end position="169"/>
    </location>
</feature>
<keyword evidence="10" id="KW-1133">Transmembrane helix</keyword>
<dbReference type="GO" id="GO:0016971">
    <property type="term" value="F:flavin-dependent sulfhydryl oxidase activity"/>
    <property type="evidence" value="ECO:0007669"/>
    <property type="project" value="InterPro"/>
</dbReference>
<name>A0A482XMM9_LAOST</name>
<dbReference type="AlphaFoldDB" id="A0A482XMM9"/>
<evidence type="ECO:0000256" key="7">
    <source>
        <dbReference type="ARBA" id="ARBA00023157"/>
    </source>
</evidence>
<evidence type="ECO:0000256" key="10">
    <source>
        <dbReference type="RuleBase" id="RU371123"/>
    </source>
</evidence>
<dbReference type="SUPFAM" id="SSF69000">
    <property type="entry name" value="FAD-dependent thiol oxidase"/>
    <property type="match status" value="1"/>
</dbReference>
<dbReference type="OrthoDB" id="59470at2759"/>
<evidence type="ECO:0000256" key="8">
    <source>
        <dbReference type="ARBA" id="ARBA00023180"/>
    </source>
</evidence>
<evidence type="ECO:0000259" key="12">
    <source>
        <dbReference type="PROSITE" id="PS51324"/>
    </source>
</evidence>
<dbReference type="Pfam" id="PF00085">
    <property type="entry name" value="Thioredoxin"/>
    <property type="match status" value="1"/>
</dbReference>
<dbReference type="STRING" id="195883.A0A482XMM9"/>
<evidence type="ECO:0000256" key="6">
    <source>
        <dbReference type="ARBA" id="ARBA00023002"/>
    </source>
</evidence>
<dbReference type="FunFam" id="1.20.120.310:FF:000001">
    <property type="entry name" value="Sulfhydryl oxidase"/>
    <property type="match status" value="1"/>
</dbReference>
<keyword evidence="6 10" id="KW-0560">Oxidoreductase</keyword>
<gene>
    <name evidence="14" type="ORF">LSTR_LSTR005181</name>
</gene>
<dbReference type="GO" id="GO:0003756">
    <property type="term" value="F:protein disulfide isomerase activity"/>
    <property type="evidence" value="ECO:0007669"/>
    <property type="project" value="TreeGrafter"/>
</dbReference>
<dbReference type="Proteomes" id="UP000291343">
    <property type="component" value="Unassembled WGS sequence"/>
</dbReference>
<dbReference type="Gene3D" id="1.20.120.1960">
    <property type="entry name" value="QSOX sulfhydryl oxidase domain"/>
    <property type="match status" value="1"/>
</dbReference>
<evidence type="ECO:0000256" key="9">
    <source>
        <dbReference type="ARBA" id="ARBA00048864"/>
    </source>
</evidence>
<feature type="transmembrane region" description="Helical" evidence="10">
    <location>
        <begin position="638"/>
        <end position="657"/>
    </location>
</feature>
<dbReference type="PROSITE" id="PS51324">
    <property type="entry name" value="ERV_ALR"/>
    <property type="match status" value="1"/>
</dbReference>
<dbReference type="GO" id="GO:0005615">
    <property type="term" value="C:extracellular space"/>
    <property type="evidence" value="ECO:0007669"/>
    <property type="project" value="TreeGrafter"/>
</dbReference>
<keyword evidence="15" id="KW-1185">Reference proteome</keyword>
<dbReference type="InterPro" id="IPR017937">
    <property type="entry name" value="Thioredoxin_CS"/>
</dbReference>
<feature type="region of interest" description="Disordered" evidence="11">
    <location>
        <begin position="581"/>
        <end position="603"/>
    </location>
</feature>
<sequence length="675" mass="77629">MIRCGVGNLNSVIYILVFFLVSFSHQKSILAPETKKLYQDVVSGLGLYNNFKEITELTPLNFKDLVYSKESHKLWVVEFYNIWCGHCHRFAPIFKSLAVDIYDWRDVVGIGAVDCANDKNNQLCRDYEIMAYPSLKMYPVHSPDTFLGESWQKGTAEEMKTSIVKELETEQYSGYSKRNLNLKPFNESDLNLLWFNVPPNVKYTFLVVQNEQTGYNLGSEVALDLLPVKDAQTRTVYTSNKGLMLTLPTTTTPNVYAVERSNNHVDNLQLEEASVKGIVDKIVEFLKTKGVNVPITEKRPVGNFEFDFYIARRVMESLEEIRKKLDKKDLSDVIFQVDLESALQYSLYHEIGNKKEIKGEKMEALKKYLVVLDKYFPFAEEGKTFLSNLRKDIMNRESIQGKNFTLIAKQYENSTQHPFLGKQDWIGCKGSQAHFRGYPCGLWTLFHMLTVQANIRESDLLAQSNFNPREVLNAMIGYITHFFGCTDCSEHFQSMAETMAGNVTNYDESVLWLWKSHNAVNKRLAGDVTEDPEHRKQQFPTAQSCSSCRDENGEWVLEEVLKFLRRMYSNISYIQWSDLNTPQPQSTTTTERSPAESSYSKRLRDETVGHENGFLTHENNSNNKSTWDFNVFDISLCVALYASSVIILFLVCVKFVVRKGYRKKPYSFDIGHGKV</sequence>
<dbReference type="InterPro" id="IPR036249">
    <property type="entry name" value="Thioredoxin-like_sf"/>
</dbReference>
<dbReference type="InterPro" id="IPR042568">
    <property type="entry name" value="QSOX_FAD-bd_sf"/>
</dbReference>
<keyword evidence="10" id="KW-0472">Membrane</keyword>
<dbReference type="Pfam" id="PF18371">
    <property type="entry name" value="FAD_SOX"/>
    <property type="match status" value="1"/>
</dbReference>
<dbReference type="PANTHER" id="PTHR22897">
    <property type="entry name" value="QUIESCIN Q6-RELATED SULFHYDRYL OXIDASE"/>
    <property type="match status" value="1"/>
</dbReference>
<comment type="cofactor">
    <cofactor evidence="1 10">
        <name>FAD</name>
        <dbReference type="ChEBI" id="CHEBI:57692"/>
    </cofactor>
</comment>
<keyword evidence="7" id="KW-1015">Disulfide bond</keyword>
<dbReference type="InterPro" id="IPR040986">
    <property type="entry name" value="QSOX_FAD-bd_dom"/>
</dbReference>
<evidence type="ECO:0000256" key="5">
    <source>
        <dbReference type="ARBA" id="ARBA00022827"/>
    </source>
</evidence>
<dbReference type="PROSITE" id="PS00194">
    <property type="entry name" value="THIOREDOXIN_1"/>
    <property type="match status" value="1"/>
</dbReference>
<evidence type="ECO:0000256" key="11">
    <source>
        <dbReference type="SAM" id="MobiDB-lite"/>
    </source>
</evidence>
<evidence type="ECO:0000256" key="2">
    <source>
        <dbReference type="ARBA" id="ARBA00006041"/>
    </source>
</evidence>
<evidence type="ECO:0000313" key="14">
    <source>
        <dbReference type="EMBL" id="RZF47103.1"/>
    </source>
</evidence>
<organism evidence="14 15">
    <name type="scientific">Laodelphax striatellus</name>
    <name type="common">Small brown planthopper</name>
    <name type="synonym">Delphax striatella</name>
    <dbReference type="NCBI Taxonomy" id="195883"/>
    <lineage>
        <taxon>Eukaryota</taxon>
        <taxon>Metazoa</taxon>
        <taxon>Ecdysozoa</taxon>
        <taxon>Arthropoda</taxon>
        <taxon>Hexapoda</taxon>
        <taxon>Insecta</taxon>
        <taxon>Pterygota</taxon>
        <taxon>Neoptera</taxon>
        <taxon>Paraneoptera</taxon>
        <taxon>Hemiptera</taxon>
        <taxon>Auchenorrhyncha</taxon>
        <taxon>Fulgoroidea</taxon>
        <taxon>Delphacidae</taxon>
        <taxon>Criomorphinae</taxon>
        <taxon>Laodelphax</taxon>
    </lineage>
</organism>
<dbReference type="FunCoup" id="A0A482XMM9">
    <property type="interactions" value="231"/>
</dbReference>
<dbReference type="InParanoid" id="A0A482XMM9"/>
<dbReference type="PANTHER" id="PTHR22897:SF8">
    <property type="entry name" value="SULFHYDRYL OXIDASE"/>
    <property type="match status" value="1"/>
</dbReference>
<dbReference type="GO" id="GO:0000139">
    <property type="term" value="C:Golgi membrane"/>
    <property type="evidence" value="ECO:0007669"/>
    <property type="project" value="TreeGrafter"/>
</dbReference>
<protein>
    <recommendedName>
        <fullName evidence="10">Sulfhydryl oxidase</fullName>
        <ecNumber evidence="10">1.8.3.2</ecNumber>
    </recommendedName>
</protein>
<keyword evidence="4" id="KW-0732">Signal</keyword>
<accession>A0A482XMM9</accession>
<dbReference type="InterPro" id="IPR013766">
    <property type="entry name" value="Thioredoxin_domain"/>
</dbReference>
<reference evidence="14 15" key="1">
    <citation type="journal article" date="2017" name="Gigascience">
        <title>Genome sequence of the small brown planthopper, Laodelphax striatellus.</title>
        <authorList>
            <person name="Zhu J."/>
            <person name="Jiang F."/>
            <person name="Wang X."/>
            <person name="Yang P."/>
            <person name="Bao Y."/>
            <person name="Zhao W."/>
            <person name="Wang W."/>
            <person name="Lu H."/>
            <person name="Wang Q."/>
            <person name="Cui N."/>
            <person name="Li J."/>
            <person name="Chen X."/>
            <person name="Luo L."/>
            <person name="Yu J."/>
            <person name="Kang L."/>
            <person name="Cui F."/>
        </authorList>
    </citation>
    <scope>NUCLEOTIDE SEQUENCE [LARGE SCALE GENOMIC DNA]</scope>
    <source>
        <strain evidence="14">Lst14</strain>
    </source>
</reference>
<feature type="compositionally biased region" description="Polar residues" evidence="11">
    <location>
        <begin position="581"/>
        <end position="600"/>
    </location>
</feature>
<dbReference type="FunFam" id="1.20.120.1960:FF:000001">
    <property type="entry name" value="Sulfhydryl oxidase"/>
    <property type="match status" value="1"/>
</dbReference>
<dbReference type="InterPro" id="IPR017905">
    <property type="entry name" value="ERV/ALR_sulphydryl_oxidase"/>
</dbReference>
<dbReference type="InterPro" id="IPR036774">
    <property type="entry name" value="ERV/ALR_sulphydryl_oxid_sf"/>
</dbReference>
<evidence type="ECO:0000256" key="1">
    <source>
        <dbReference type="ARBA" id="ARBA00001974"/>
    </source>
</evidence>
<dbReference type="EC" id="1.8.3.2" evidence="10"/>
<comment type="caution">
    <text evidence="10">Lacks conserved residue(s) required for the propagation of feature annotation.</text>
</comment>
<proteinExistence type="inferred from homology"/>
<dbReference type="PROSITE" id="PS51352">
    <property type="entry name" value="THIOREDOXIN_2"/>
    <property type="match status" value="1"/>
</dbReference>
<comment type="caution">
    <text evidence="14">The sequence shown here is derived from an EMBL/GenBank/DDBJ whole genome shotgun (WGS) entry which is preliminary data.</text>
</comment>
<keyword evidence="10" id="KW-0812">Transmembrane</keyword>
<keyword evidence="3 10" id="KW-0285">Flavoprotein</keyword>